<reference evidence="1" key="2">
    <citation type="submission" date="2016-06" db="EMBL/GenBank/DDBJ databases">
        <title>The genome of a short-lived fish provides insights into sex chromosome evolution and the genetic control of aging.</title>
        <authorList>
            <person name="Reichwald K."/>
            <person name="Felder M."/>
            <person name="Petzold A."/>
            <person name="Koch P."/>
            <person name="Groth M."/>
            <person name="Platzer M."/>
        </authorList>
    </citation>
    <scope>NUCLEOTIDE SEQUENCE</scope>
    <source>
        <tissue evidence="1">Brain</tissue>
    </source>
</reference>
<feature type="non-terminal residue" evidence="1">
    <location>
        <position position="73"/>
    </location>
</feature>
<organism evidence="1">
    <name type="scientific">Nothobranchius furzeri</name>
    <name type="common">Turquoise killifish</name>
    <dbReference type="NCBI Taxonomy" id="105023"/>
    <lineage>
        <taxon>Eukaryota</taxon>
        <taxon>Metazoa</taxon>
        <taxon>Chordata</taxon>
        <taxon>Craniata</taxon>
        <taxon>Vertebrata</taxon>
        <taxon>Euteleostomi</taxon>
        <taxon>Actinopterygii</taxon>
        <taxon>Neopterygii</taxon>
        <taxon>Teleostei</taxon>
        <taxon>Neoteleostei</taxon>
        <taxon>Acanthomorphata</taxon>
        <taxon>Ovalentaria</taxon>
        <taxon>Atherinomorphae</taxon>
        <taxon>Cyprinodontiformes</taxon>
        <taxon>Nothobranchiidae</taxon>
        <taxon>Nothobranchius</taxon>
    </lineage>
</organism>
<evidence type="ECO:0000313" key="1">
    <source>
        <dbReference type="EMBL" id="SBP55258.1"/>
    </source>
</evidence>
<gene>
    <name evidence="1" type="primary">Nfu_g_1_016489</name>
</gene>
<dbReference type="EMBL" id="HADY01016773">
    <property type="protein sequence ID" value="SBP55258.1"/>
    <property type="molecule type" value="Transcribed_RNA"/>
</dbReference>
<name>A0A1A8AKP1_NOTFU</name>
<reference evidence="1" key="1">
    <citation type="submission" date="2016-05" db="EMBL/GenBank/DDBJ databases">
        <authorList>
            <person name="Lavstsen T."/>
            <person name="Jespersen J.S."/>
        </authorList>
    </citation>
    <scope>NUCLEOTIDE SEQUENCE</scope>
    <source>
        <tissue evidence="1">Brain</tissue>
    </source>
</reference>
<protein>
    <submittedName>
        <fullName evidence="1">Uncharacterized protein</fullName>
    </submittedName>
</protein>
<accession>A0A1A8AKP1</accession>
<sequence length="73" mass="8247">MASRGTAPHFWSDEETKAQTNAVAISSELGNMLLFSRIPEQEEPEMTHIASGRSPYVLTLPQRPHLNRVMQVR</sequence>
<proteinExistence type="predicted"/>
<dbReference type="AlphaFoldDB" id="A0A1A8AKP1"/>